<accession>A0AAF0R9J1</accession>
<organism evidence="1 2">
    <name type="scientific">phage PKM.Lu.22.1</name>
    <dbReference type="NCBI Taxonomy" id="3049197"/>
    <lineage>
        <taxon>Viruses</taxon>
        <taxon>Duplodnaviria</taxon>
        <taxon>Heunggongvirae</taxon>
        <taxon>Uroviricota</taxon>
        <taxon>Caudoviricetes</taxon>
        <taxon>Grimontviridae</taxon>
    </lineage>
</organism>
<sequence length="55" mass="6348">MRCPTCSGIELNISYTKIRELKKGSPSRGKNKQYVEITVKKTRCNECQSTEMEYS</sequence>
<reference evidence="1" key="1">
    <citation type="submission" date="2023-04" db="EMBL/GenBank/DDBJ databases">
        <title>Isolation and Characterization of Novel Plasmid-specific Phages Infecting Bacteria Carrying Diverse Conjugative Plasmids.</title>
        <authorList>
            <person name="Parra B."/>
            <person name="Cockx B."/>
            <person name="Lutz V.T."/>
            <person name="Bronsted L."/>
            <person name="Smets B.F."/>
            <person name="Dechesne A."/>
        </authorList>
    </citation>
    <scope>NUCLEOTIDE SEQUENCE</scope>
</reference>
<name>A0AAF0R9J1_9CAUD</name>
<evidence type="ECO:0000313" key="2">
    <source>
        <dbReference type="Proteomes" id="UP001223176"/>
    </source>
</evidence>
<keyword evidence="2" id="KW-1185">Reference proteome</keyword>
<evidence type="ECO:0000313" key="1">
    <source>
        <dbReference type="EMBL" id="WHS68325.1"/>
    </source>
</evidence>
<protein>
    <submittedName>
        <fullName evidence="1">Uncharacterized protein</fullName>
    </submittedName>
</protein>
<dbReference type="EMBL" id="OQ829281">
    <property type="protein sequence ID" value="WHS68325.1"/>
    <property type="molecule type" value="Genomic_DNA"/>
</dbReference>
<proteinExistence type="predicted"/>
<dbReference type="Proteomes" id="UP001223176">
    <property type="component" value="Segment"/>
</dbReference>